<proteinExistence type="predicted"/>
<comment type="caution">
    <text evidence="3">The sequence shown here is derived from an EMBL/GenBank/DDBJ whole genome shotgun (WGS) entry which is preliminary data.</text>
</comment>
<dbReference type="STRING" id="1385512.N784_05190"/>
<dbReference type="Gene3D" id="3.40.630.40">
    <property type="entry name" value="Zn-dependent exopeptidases"/>
    <property type="match status" value="1"/>
</dbReference>
<dbReference type="PANTHER" id="PTHR30404:SF0">
    <property type="entry name" value="N-ACETYLMURAMOYL-L-ALANINE AMIDASE AMIC"/>
    <property type="match status" value="1"/>
</dbReference>
<dbReference type="OrthoDB" id="9763643at2"/>
<feature type="domain" description="MurNAc-LAA" evidence="2">
    <location>
        <begin position="67"/>
        <end position="180"/>
    </location>
</feature>
<evidence type="ECO:0000313" key="4">
    <source>
        <dbReference type="Proteomes" id="UP000030401"/>
    </source>
</evidence>
<sequence length="258" mass="29586">MVKRVACDHGHGLYTKGKRTPDGKQEWLFNQEVGKACMNRLKQYDAVEVIRLDDPTGKEDVSLNRRTDKANRFGADILVSIHHNAYMGKWGNHTGTETYTYIGNWPYAERLAEELHQRVLNVYGLRDRGLKKANFHMLRESTMPAVLLEMGFMDSTVDIEILSDKRKLAKAGVAIADGIADYLGLTLKQADQARIQITDLNPGKIEMLSRYFMERHWWADVDFVQGVPKVITGTLSKGMQKDFEKWLNARGWNYQLIH</sequence>
<evidence type="ECO:0000256" key="1">
    <source>
        <dbReference type="ARBA" id="ARBA00022801"/>
    </source>
</evidence>
<dbReference type="GO" id="GO:0009253">
    <property type="term" value="P:peptidoglycan catabolic process"/>
    <property type="evidence" value="ECO:0007669"/>
    <property type="project" value="InterPro"/>
</dbReference>
<dbReference type="SMART" id="SM00646">
    <property type="entry name" value="Ami_3"/>
    <property type="match status" value="1"/>
</dbReference>
<dbReference type="EMBL" id="AVPG01000014">
    <property type="protein sequence ID" value="KGX86346.1"/>
    <property type="molecule type" value="Genomic_DNA"/>
</dbReference>
<dbReference type="GO" id="GO:0008745">
    <property type="term" value="F:N-acetylmuramoyl-L-alanine amidase activity"/>
    <property type="evidence" value="ECO:0007669"/>
    <property type="project" value="InterPro"/>
</dbReference>
<dbReference type="CDD" id="cd02696">
    <property type="entry name" value="MurNAc-LAA"/>
    <property type="match status" value="1"/>
</dbReference>
<protein>
    <recommendedName>
        <fullName evidence="2">MurNAc-LAA domain-containing protein</fullName>
    </recommendedName>
</protein>
<dbReference type="PANTHER" id="PTHR30404">
    <property type="entry name" value="N-ACETYLMURAMOYL-L-ALANINE AMIDASE"/>
    <property type="match status" value="1"/>
</dbReference>
<keyword evidence="1" id="KW-0378">Hydrolase</keyword>
<evidence type="ECO:0000259" key="2">
    <source>
        <dbReference type="SMART" id="SM00646"/>
    </source>
</evidence>
<dbReference type="GO" id="GO:0030288">
    <property type="term" value="C:outer membrane-bounded periplasmic space"/>
    <property type="evidence" value="ECO:0007669"/>
    <property type="project" value="TreeGrafter"/>
</dbReference>
<dbReference type="AlphaFoldDB" id="A0A0A5FZT8"/>
<organism evidence="3 4">
    <name type="scientific">Pontibacillus litoralis JSM 072002</name>
    <dbReference type="NCBI Taxonomy" id="1385512"/>
    <lineage>
        <taxon>Bacteria</taxon>
        <taxon>Bacillati</taxon>
        <taxon>Bacillota</taxon>
        <taxon>Bacilli</taxon>
        <taxon>Bacillales</taxon>
        <taxon>Bacillaceae</taxon>
        <taxon>Pontibacillus</taxon>
    </lineage>
</organism>
<evidence type="ECO:0000313" key="3">
    <source>
        <dbReference type="EMBL" id="KGX86346.1"/>
    </source>
</evidence>
<dbReference type="eggNOG" id="COG0860">
    <property type="taxonomic scope" value="Bacteria"/>
</dbReference>
<accession>A0A0A5FZT8</accession>
<reference evidence="3 4" key="1">
    <citation type="submission" date="2013-08" db="EMBL/GenBank/DDBJ databases">
        <authorList>
            <person name="Huang J."/>
            <person name="Wang G."/>
        </authorList>
    </citation>
    <scope>NUCLEOTIDE SEQUENCE [LARGE SCALE GENOMIC DNA]</scope>
    <source>
        <strain evidence="3 4">JSM 072002</strain>
    </source>
</reference>
<dbReference type="Proteomes" id="UP000030401">
    <property type="component" value="Unassembled WGS sequence"/>
</dbReference>
<keyword evidence="4" id="KW-1185">Reference proteome</keyword>
<dbReference type="Pfam" id="PF01520">
    <property type="entry name" value="Amidase_3"/>
    <property type="match status" value="1"/>
</dbReference>
<gene>
    <name evidence="3" type="ORF">N784_05190</name>
</gene>
<dbReference type="SUPFAM" id="SSF53187">
    <property type="entry name" value="Zn-dependent exopeptidases"/>
    <property type="match status" value="1"/>
</dbReference>
<dbReference type="InterPro" id="IPR050695">
    <property type="entry name" value="N-acetylmuramoyl_amidase_3"/>
</dbReference>
<dbReference type="InterPro" id="IPR002508">
    <property type="entry name" value="MurNAc-LAA_cat"/>
</dbReference>
<name>A0A0A5FZT8_9BACI</name>
<dbReference type="RefSeq" id="WP_052127249.1">
    <property type="nucleotide sequence ID" value="NZ_AVPG01000014.1"/>
</dbReference>